<feature type="binding site" evidence="12">
    <location>
        <position position="558"/>
    </location>
    <ligand>
        <name>Zn(2+)</name>
        <dbReference type="ChEBI" id="CHEBI:29105"/>
        <label>2</label>
    </ligand>
</feature>
<evidence type="ECO:0000256" key="3">
    <source>
        <dbReference type="ARBA" id="ARBA00022723"/>
    </source>
</evidence>
<accession>K0WX34</accession>
<evidence type="ECO:0000256" key="1">
    <source>
        <dbReference type="ARBA" id="ARBA00022515"/>
    </source>
</evidence>
<keyword evidence="3 12" id="KW-0479">Metal-binding</keyword>
<dbReference type="GO" id="GO:0016887">
    <property type="term" value="F:ATP hydrolysis activity"/>
    <property type="evidence" value="ECO:0007669"/>
    <property type="project" value="RHEA"/>
</dbReference>
<dbReference type="HAMAP" id="MF_00983">
    <property type="entry name" value="PriA"/>
    <property type="match status" value="1"/>
</dbReference>
<dbReference type="SMART" id="SM00487">
    <property type="entry name" value="DEXDc"/>
    <property type="match status" value="1"/>
</dbReference>
<dbReference type="PANTHER" id="PTHR30580">
    <property type="entry name" value="PRIMOSOMAL PROTEIN N"/>
    <property type="match status" value="1"/>
</dbReference>
<evidence type="ECO:0000256" key="9">
    <source>
        <dbReference type="ARBA" id="ARBA00023125"/>
    </source>
</evidence>
<sequence length="821" mass="94585">MSTLADVVLPLPLYKYFTYRIPSDLQEALQIGSRVVVPFGRKKYYTAIVVRLHDVMPQGYEVKELISVLDERPVLRRPQLQFWEWIADYYLCSVGDVYKAALPSGLKLESETTVTLNTDFEEPDDNRLKEREWMLLAALGKKSRMTVQDLEKESGMRNILPTLRVLLEREAVFVSEQLKTNYRPKTETYIRLTFQQGDDAALRHAFECVKQAKKQETMLLSFLDLSLFMQKGKLREVSRKSLLDRSGVSSAVLGAMVEKGLFEPYKKEISRFETEVYTVQEAAPLSDAQQVAYRQISDSFKEHSVTLLHGVTSSGKTEIYAHLIDRVLHEGRQVLYLVPEIALTTQLTNRLRKIFGDKLMIYHSKFSDNERVEIWNTLLDDHSPRIVLGVRSSIFLPFGDLGLVIVDEEHETSYKQYDPAPRYHARNAAIVLASMHGAKTLLGTATPAIETYFNARQGKYGLVELKSRFNDVELPEIIPVDVREMRKKNRMRGNFTPELLNRMQIALDGDEQVILFQNRRGFAPMVECKQCAWVPKCEHCDVSLTYHKRFNQLTCHYCGFTYEIPKVCPACGQPTIGVMGFGTERIEEDIAQHFPNIPVSRMDLDTTRSRSAYEQIIEDFSKKKNKILIGTQMITKGLDFDHVSVVGILSADLMMNYPDFRAHERAFQMMEQVSGRAGRKNRKGVVVLQTSQPESPLIRQVIAHDYEGMYNMQLSERKAFSYPPYTRLIYIYLKHRDETLLQELSVRYTSLLREVFGARVLGPDNPPVARIQSLYIRKVVLKMELSASMPKVKEILKQVYENMLVDDRFKTLLLYYDVDPM</sequence>
<dbReference type="Proteomes" id="UP000006044">
    <property type="component" value="Unassembled WGS sequence"/>
</dbReference>
<dbReference type="InterPro" id="IPR011545">
    <property type="entry name" value="DEAD/DEAH_box_helicase_dom"/>
</dbReference>
<keyword evidence="5 12" id="KW-0378">Hydrolase</keyword>
<evidence type="ECO:0000259" key="14">
    <source>
        <dbReference type="PROSITE" id="PS51194"/>
    </source>
</evidence>
<keyword evidence="7 12" id="KW-0862">Zinc</keyword>
<evidence type="ECO:0000259" key="13">
    <source>
        <dbReference type="PROSITE" id="PS51192"/>
    </source>
</evidence>
<dbReference type="InterPro" id="IPR042115">
    <property type="entry name" value="PriA_3primeBD_sf"/>
</dbReference>
<dbReference type="PANTHER" id="PTHR30580:SF0">
    <property type="entry name" value="PRIMOSOMAL PROTEIN N"/>
    <property type="match status" value="1"/>
</dbReference>
<comment type="function">
    <text evidence="12">Initiates the restart of stalled replication forks, which reloads the replicative helicase on sites other than the origin of replication. Recognizes and binds to abandoned replication forks and remodels them to uncover a helicase loading site. Promotes assembly of the primosome at these replication forks.</text>
</comment>
<dbReference type="PROSITE" id="PS51192">
    <property type="entry name" value="HELICASE_ATP_BIND_1"/>
    <property type="match status" value="1"/>
</dbReference>
<comment type="cofactor">
    <cofactor evidence="12">
        <name>Zn(2+)</name>
        <dbReference type="ChEBI" id="CHEBI:29105"/>
    </cofactor>
    <text evidence="12">Binds 2 zinc ions per subunit.</text>
</comment>
<dbReference type="PATRIC" id="fig|742726.3.peg.2281"/>
<feature type="domain" description="Helicase ATP-binding" evidence="13">
    <location>
        <begin position="297"/>
        <end position="465"/>
    </location>
</feature>
<comment type="caution">
    <text evidence="15">The sequence shown here is derived from an EMBL/GenBank/DDBJ whole genome shotgun (WGS) entry which is preliminary data.</text>
</comment>
<keyword evidence="16" id="KW-1185">Reference proteome</keyword>
<comment type="catalytic activity">
    <reaction evidence="12">
        <text>Couples ATP hydrolysis with the unwinding of duplex DNA by translocating in the 3'-5' direction.</text>
        <dbReference type="EC" id="5.6.2.4"/>
    </reaction>
</comment>
<organism evidence="15 16">
    <name type="scientific">Barnesiella intestinihominis YIT 11860</name>
    <dbReference type="NCBI Taxonomy" id="742726"/>
    <lineage>
        <taxon>Bacteria</taxon>
        <taxon>Pseudomonadati</taxon>
        <taxon>Bacteroidota</taxon>
        <taxon>Bacteroidia</taxon>
        <taxon>Bacteroidales</taxon>
        <taxon>Barnesiellaceae</taxon>
        <taxon>Barnesiella</taxon>
    </lineage>
</organism>
<keyword evidence="9 12" id="KW-0238">DNA-binding</keyword>
<dbReference type="FunFam" id="3.40.1440.60:FF:000001">
    <property type="entry name" value="Primosomal protein N"/>
    <property type="match status" value="1"/>
</dbReference>
<dbReference type="SUPFAM" id="SSF52540">
    <property type="entry name" value="P-loop containing nucleoside triphosphate hydrolases"/>
    <property type="match status" value="1"/>
</dbReference>
<dbReference type="GO" id="GO:0043138">
    <property type="term" value="F:3'-5' DNA helicase activity"/>
    <property type="evidence" value="ECO:0007669"/>
    <property type="project" value="UniProtKB-EC"/>
</dbReference>
<evidence type="ECO:0000256" key="7">
    <source>
        <dbReference type="ARBA" id="ARBA00022833"/>
    </source>
</evidence>
<dbReference type="CDD" id="cd17929">
    <property type="entry name" value="DEXHc_priA"/>
    <property type="match status" value="1"/>
</dbReference>
<dbReference type="AlphaFoldDB" id="K0WX34"/>
<evidence type="ECO:0000256" key="5">
    <source>
        <dbReference type="ARBA" id="ARBA00022801"/>
    </source>
</evidence>
<dbReference type="GO" id="GO:1990077">
    <property type="term" value="C:primosome complex"/>
    <property type="evidence" value="ECO:0007669"/>
    <property type="project" value="UniProtKB-UniRule"/>
</dbReference>
<dbReference type="NCBIfam" id="TIGR00595">
    <property type="entry name" value="priA"/>
    <property type="match status" value="1"/>
</dbReference>
<dbReference type="Pfam" id="PF00271">
    <property type="entry name" value="Helicase_C"/>
    <property type="match status" value="1"/>
</dbReference>
<dbReference type="InterPro" id="IPR041236">
    <property type="entry name" value="PriA_C"/>
</dbReference>
<dbReference type="GO" id="GO:0006269">
    <property type="term" value="P:DNA replication, synthesis of primer"/>
    <property type="evidence" value="ECO:0007669"/>
    <property type="project" value="UniProtKB-KW"/>
</dbReference>
<feature type="binding site" evidence="12">
    <location>
        <position position="531"/>
    </location>
    <ligand>
        <name>Zn(2+)</name>
        <dbReference type="ChEBI" id="CHEBI:29105"/>
        <label>1</label>
    </ligand>
</feature>
<name>K0WX34_9BACT</name>
<dbReference type="InterPro" id="IPR027417">
    <property type="entry name" value="P-loop_NTPase"/>
</dbReference>
<evidence type="ECO:0000256" key="4">
    <source>
        <dbReference type="ARBA" id="ARBA00022741"/>
    </source>
</evidence>
<dbReference type="Pfam" id="PF18074">
    <property type="entry name" value="PriA_C"/>
    <property type="match status" value="1"/>
</dbReference>
<keyword evidence="1 12" id="KW-0639">Primosome</keyword>
<protein>
    <recommendedName>
        <fullName evidence="12">Replication restart protein PriA</fullName>
    </recommendedName>
    <alternativeName>
        <fullName evidence="12">ATP-dependent DNA helicase PriA</fullName>
        <ecNumber evidence="12">5.6.2.4</ecNumber>
    </alternativeName>
    <alternativeName>
        <fullName evidence="12">DNA 3'-5' helicase PriA</fullName>
    </alternativeName>
</protein>
<feature type="domain" description="Helicase C-terminal" evidence="14">
    <location>
        <begin position="563"/>
        <end position="720"/>
    </location>
</feature>
<dbReference type="SMART" id="SM00490">
    <property type="entry name" value="HELICc"/>
    <property type="match status" value="1"/>
</dbReference>
<evidence type="ECO:0000256" key="8">
    <source>
        <dbReference type="ARBA" id="ARBA00022840"/>
    </source>
</evidence>
<evidence type="ECO:0000256" key="10">
    <source>
        <dbReference type="ARBA" id="ARBA00023235"/>
    </source>
</evidence>
<gene>
    <name evidence="12" type="primary">priA</name>
    <name evidence="15" type="ORF">HMPREF9448_02188</name>
</gene>
<dbReference type="InterPro" id="IPR040498">
    <property type="entry name" value="PriA_CRR"/>
</dbReference>
<dbReference type="InterPro" id="IPR041222">
    <property type="entry name" value="PriA_3primeBD"/>
</dbReference>
<dbReference type="Pfam" id="PF18319">
    <property type="entry name" value="Zn_ribbon_PriA"/>
    <property type="match status" value="1"/>
</dbReference>
<comment type="subunit">
    <text evidence="12">Component of the replication restart primosome.</text>
</comment>
<dbReference type="FunFam" id="3.40.50.300:FF:000489">
    <property type="entry name" value="Primosome assembly protein PriA"/>
    <property type="match status" value="1"/>
</dbReference>
<dbReference type="EMBL" id="ADLE01000015">
    <property type="protein sequence ID" value="EJZ62836.1"/>
    <property type="molecule type" value="Genomic_DNA"/>
</dbReference>
<feature type="binding site" evidence="12">
    <location>
        <position position="571"/>
    </location>
    <ligand>
        <name>Zn(2+)</name>
        <dbReference type="ChEBI" id="CHEBI:29105"/>
        <label>1</label>
    </ligand>
</feature>
<feature type="binding site" evidence="12">
    <location>
        <position position="537"/>
    </location>
    <ligand>
        <name>Zn(2+)</name>
        <dbReference type="ChEBI" id="CHEBI:29105"/>
        <label>2</label>
    </ligand>
</feature>
<dbReference type="OrthoDB" id="9759544at2"/>
<dbReference type="GO" id="GO:0005524">
    <property type="term" value="F:ATP binding"/>
    <property type="evidence" value="ECO:0007669"/>
    <property type="project" value="UniProtKB-UniRule"/>
</dbReference>
<feature type="binding site" evidence="12">
    <location>
        <position position="568"/>
    </location>
    <ligand>
        <name>Zn(2+)</name>
        <dbReference type="ChEBI" id="CHEBI:29105"/>
        <label>1</label>
    </ligand>
</feature>
<dbReference type="RefSeq" id="WP_008862580.1">
    <property type="nucleotide sequence ID" value="NZ_JH815205.1"/>
</dbReference>
<evidence type="ECO:0000313" key="16">
    <source>
        <dbReference type="Proteomes" id="UP000006044"/>
    </source>
</evidence>
<reference evidence="15 16" key="1">
    <citation type="submission" date="2012-08" db="EMBL/GenBank/DDBJ databases">
        <title>The Genome Sequence of Barnesiella intestinihominis YIT 11860.</title>
        <authorList>
            <consortium name="The Broad Institute Genome Sequencing Platform"/>
            <person name="Earl A."/>
            <person name="Ward D."/>
            <person name="Feldgarden M."/>
            <person name="Gevers D."/>
            <person name="Morotomi M."/>
            <person name="Walker B."/>
            <person name="Young S.K."/>
            <person name="Zeng Q."/>
            <person name="Gargeya S."/>
            <person name="Fitzgerald M."/>
            <person name="Haas B."/>
            <person name="Abouelleil A."/>
            <person name="Alvarado L."/>
            <person name="Arachchi H.M."/>
            <person name="Berlin A.M."/>
            <person name="Chapman S.B."/>
            <person name="Goldberg J."/>
            <person name="Griggs A."/>
            <person name="Gujja S."/>
            <person name="Hansen M."/>
            <person name="Howarth C."/>
            <person name="Imamovic A."/>
            <person name="Larimer J."/>
            <person name="McCowen C."/>
            <person name="Montmayeur A."/>
            <person name="Murphy C."/>
            <person name="Neiman D."/>
            <person name="Pearson M."/>
            <person name="Priest M."/>
            <person name="Roberts A."/>
            <person name="Saif S."/>
            <person name="Shea T."/>
            <person name="Sisk P."/>
            <person name="Sykes S."/>
            <person name="Wortman J."/>
            <person name="Nusbaum C."/>
            <person name="Birren B."/>
        </authorList>
    </citation>
    <scope>NUCLEOTIDE SEQUENCE [LARGE SCALE GENOMIC DNA]</scope>
    <source>
        <strain evidence="15 16">YIT 11860</strain>
    </source>
</reference>
<dbReference type="STRING" id="742726.HMPREF9448_02188"/>
<proteinExistence type="inferred from homology"/>
<dbReference type="GeneID" id="77849392"/>
<feature type="binding site" evidence="12">
    <location>
        <position position="555"/>
    </location>
    <ligand>
        <name>Zn(2+)</name>
        <dbReference type="ChEBI" id="CHEBI:29105"/>
        <label>2</label>
    </ligand>
</feature>
<dbReference type="GO" id="GO:0006310">
    <property type="term" value="P:DNA recombination"/>
    <property type="evidence" value="ECO:0007669"/>
    <property type="project" value="InterPro"/>
</dbReference>
<dbReference type="PROSITE" id="PS51194">
    <property type="entry name" value="HELICASE_CTER"/>
    <property type="match status" value="1"/>
</dbReference>
<keyword evidence="2 12" id="KW-0235">DNA replication</keyword>
<dbReference type="Pfam" id="PF17764">
    <property type="entry name" value="PriA_3primeBD"/>
    <property type="match status" value="1"/>
</dbReference>
<dbReference type="GO" id="GO:0008270">
    <property type="term" value="F:zinc ion binding"/>
    <property type="evidence" value="ECO:0007669"/>
    <property type="project" value="UniProtKB-UniRule"/>
</dbReference>
<feature type="binding site" evidence="12">
    <location>
        <position position="540"/>
    </location>
    <ligand>
        <name>Zn(2+)</name>
        <dbReference type="ChEBI" id="CHEBI:29105"/>
        <label>2</label>
    </ligand>
</feature>
<evidence type="ECO:0000256" key="2">
    <source>
        <dbReference type="ARBA" id="ARBA00022705"/>
    </source>
</evidence>
<evidence type="ECO:0000256" key="12">
    <source>
        <dbReference type="HAMAP-Rule" id="MF_00983"/>
    </source>
</evidence>
<dbReference type="Pfam" id="PF00270">
    <property type="entry name" value="DEAD"/>
    <property type="match status" value="1"/>
</dbReference>
<keyword evidence="6 12" id="KW-0347">Helicase</keyword>
<dbReference type="Gene3D" id="3.40.1440.60">
    <property type="entry name" value="PriA, 3(prime) DNA-binding domain"/>
    <property type="match status" value="1"/>
</dbReference>
<evidence type="ECO:0000256" key="6">
    <source>
        <dbReference type="ARBA" id="ARBA00022806"/>
    </source>
</evidence>
<dbReference type="EC" id="5.6.2.4" evidence="12"/>
<dbReference type="eggNOG" id="COG1198">
    <property type="taxonomic scope" value="Bacteria"/>
</dbReference>
<dbReference type="GO" id="GO:0006270">
    <property type="term" value="P:DNA replication initiation"/>
    <property type="evidence" value="ECO:0007669"/>
    <property type="project" value="TreeGrafter"/>
</dbReference>
<dbReference type="GO" id="GO:0006302">
    <property type="term" value="P:double-strand break repair"/>
    <property type="evidence" value="ECO:0007669"/>
    <property type="project" value="InterPro"/>
</dbReference>
<dbReference type="CDD" id="cd18804">
    <property type="entry name" value="SF2_C_priA"/>
    <property type="match status" value="1"/>
</dbReference>
<feature type="binding site" evidence="12">
    <location>
        <position position="528"/>
    </location>
    <ligand>
        <name>Zn(2+)</name>
        <dbReference type="ChEBI" id="CHEBI:29105"/>
        <label>1</label>
    </ligand>
</feature>
<dbReference type="HOGENOM" id="CLU_013353_3_1_10"/>
<keyword evidence="8 12" id="KW-0067">ATP-binding</keyword>
<dbReference type="InterPro" id="IPR005259">
    <property type="entry name" value="PriA"/>
</dbReference>
<dbReference type="Gene3D" id="3.40.50.300">
    <property type="entry name" value="P-loop containing nucleotide triphosphate hydrolases"/>
    <property type="match status" value="2"/>
</dbReference>
<keyword evidence="10 12" id="KW-0413">Isomerase</keyword>
<dbReference type="GO" id="GO:0003677">
    <property type="term" value="F:DNA binding"/>
    <property type="evidence" value="ECO:0007669"/>
    <property type="project" value="UniProtKB-UniRule"/>
</dbReference>
<comment type="similarity">
    <text evidence="12">Belongs to the helicase family. PriA subfamily.</text>
</comment>
<keyword evidence="4 12" id="KW-0547">Nucleotide-binding</keyword>
<dbReference type="InterPro" id="IPR014001">
    <property type="entry name" value="Helicase_ATP-bd"/>
</dbReference>
<dbReference type="InterPro" id="IPR001650">
    <property type="entry name" value="Helicase_C-like"/>
</dbReference>
<evidence type="ECO:0000256" key="11">
    <source>
        <dbReference type="ARBA" id="ARBA00048988"/>
    </source>
</evidence>
<comment type="catalytic activity">
    <reaction evidence="11 12">
        <text>ATP + H2O = ADP + phosphate + H(+)</text>
        <dbReference type="Rhea" id="RHEA:13065"/>
        <dbReference type="ChEBI" id="CHEBI:15377"/>
        <dbReference type="ChEBI" id="CHEBI:15378"/>
        <dbReference type="ChEBI" id="CHEBI:30616"/>
        <dbReference type="ChEBI" id="CHEBI:43474"/>
        <dbReference type="ChEBI" id="CHEBI:456216"/>
        <dbReference type="EC" id="5.6.2.4"/>
    </reaction>
</comment>
<evidence type="ECO:0000313" key="15">
    <source>
        <dbReference type="EMBL" id="EJZ62836.1"/>
    </source>
</evidence>